<name>A0A916NAI3_9BACT</name>
<dbReference type="Proteomes" id="UP000680038">
    <property type="component" value="Unassembled WGS sequence"/>
</dbReference>
<evidence type="ECO:0000256" key="1">
    <source>
        <dbReference type="SAM" id="Phobius"/>
    </source>
</evidence>
<feature type="domain" description="Peptidase M56" evidence="2">
    <location>
        <begin position="112"/>
        <end position="248"/>
    </location>
</feature>
<dbReference type="Pfam" id="PF05569">
    <property type="entry name" value="Peptidase_M56"/>
    <property type="match status" value="1"/>
</dbReference>
<organism evidence="3 4">
    <name type="scientific">Dyadobacter helix</name>
    <dbReference type="NCBI Taxonomy" id="2822344"/>
    <lineage>
        <taxon>Bacteria</taxon>
        <taxon>Pseudomonadati</taxon>
        <taxon>Bacteroidota</taxon>
        <taxon>Cytophagia</taxon>
        <taxon>Cytophagales</taxon>
        <taxon>Spirosomataceae</taxon>
        <taxon>Dyadobacter</taxon>
    </lineage>
</organism>
<sequence>MQALMMYVLEVNLALLVFYPAYRFLLSNLTFYHVNRFFLLFAILFSIAYPLIDFSVPVTGHFVRQLGSPAHVRMVQIMSAHHGAPDYWLPLTWIFLGGVTLRAIRLWMQLMSLRQIFRHAQQAHDQEINFMATDGATAPFSFWRTIYVNPQNYGKTELAIILRHEWFHVHQLHTLDVLLAELLRMICWFNPASWLLSEAVKKNHEFIVDRRILDDGINRKAYQYLLLRVNGYEKAFTHAFGAPPLKERIARINKANSPGISSFAYMIIPVVLTALISFKIYAAAFSATNGERNLASLNSRKTNERHFQLDTIPGTLAMLHKMQLKTIKSNKAPLTEIILFTKNTQGVGMDLYVKFNNQKIENMKVLALAAPGSNAKQ</sequence>
<evidence type="ECO:0000313" key="3">
    <source>
        <dbReference type="EMBL" id="CAG4990643.1"/>
    </source>
</evidence>
<evidence type="ECO:0000313" key="4">
    <source>
        <dbReference type="Proteomes" id="UP000680038"/>
    </source>
</evidence>
<comment type="caution">
    <text evidence="3">The sequence shown here is derived from an EMBL/GenBank/DDBJ whole genome shotgun (WGS) entry which is preliminary data.</text>
</comment>
<feature type="transmembrane region" description="Helical" evidence="1">
    <location>
        <begin position="263"/>
        <end position="284"/>
    </location>
</feature>
<dbReference type="InterPro" id="IPR008756">
    <property type="entry name" value="Peptidase_M56"/>
</dbReference>
<feature type="transmembrane region" description="Helical" evidence="1">
    <location>
        <begin position="87"/>
        <end position="108"/>
    </location>
</feature>
<dbReference type="PANTHER" id="PTHR34978:SF3">
    <property type="entry name" value="SLR0241 PROTEIN"/>
    <property type="match status" value="1"/>
</dbReference>
<keyword evidence="1" id="KW-1133">Transmembrane helix</keyword>
<gene>
    <name evidence="3" type="ORF">DYBT9275_00578</name>
</gene>
<protein>
    <recommendedName>
        <fullName evidence="2">Peptidase M56 domain-containing protein</fullName>
    </recommendedName>
</protein>
<proteinExistence type="predicted"/>
<keyword evidence="1" id="KW-0812">Transmembrane</keyword>
<accession>A0A916NAI3</accession>
<keyword evidence="4" id="KW-1185">Reference proteome</keyword>
<feature type="transmembrane region" description="Helical" evidence="1">
    <location>
        <begin position="37"/>
        <end position="56"/>
    </location>
</feature>
<dbReference type="RefSeq" id="WP_215237324.1">
    <property type="nucleotide sequence ID" value="NZ_CAJRAF010000001.1"/>
</dbReference>
<keyword evidence="1" id="KW-0472">Membrane</keyword>
<feature type="transmembrane region" description="Helical" evidence="1">
    <location>
        <begin position="6"/>
        <end position="25"/>
    </location>
</feature>
<dbReference type="CDD" id="cd07341">
    <property type="entry name" value="M56_BlaR1_MecR1_like"/>
    <property type="match status" value="1"/>
</dbReference>
<dbReference type="EMBL" id="CAJRAF010000001">
    <property type="protein sequence ID" value="CAG4990643.1"/>
    <property type="molecule type" value="Genomic_DNA"/>
</dbReference>
<evidence type="ECO:0000259" key="2">
    <source>
        <dbReference type="Pfam" id="PF05569"/>
    </source>
</evidence>
<reference evidence="3" key="1">
    <citation type="submission" date="2021-04" db="EMBL/GenBank/DDBJ databases">
        <authorList>
            <person name="Rodrigo-Torres L."/>
            <person name="Arahal R. D."/>
            <person name="Lucena T."/>
        </authorList>
    </citation>
    <scope>NUCLEOTIDE SEQUENCE</scope>
    <source>
        <strain evidence="3">CECT 9275</strain>
    </source>
</reference>
<dbReference type="AlphaFoldDB" id="A0A916NAI3"/>
<dbReference type="InterPro" id="IPR052173">
    <property type="entry name" value="Beta-lactam_resp_regulator"/>
</dbReference>
<dbReference type="PANTHER" id="PTHR34978">
    <property type="entry name" value="POSSIBLE SENSOR-TRANSDUCER PROTEIN BLAR"/>
    <property type="match status" value="1"/>
</dbReference>